<keyword evidence="1" id="KW-0812">Transmembrane</keyword>
<keyword evidence="3" id="KW-1185">Reference proteome</keyword>
<name>A0A1Y4SX39_9FIRM</name>
<proteinExistence type="predicted"/>
<comment type="caution">
    <text evidence="2">The sequence shown here is derived from an EMBL/GenBank/DDBJ whole genome shotgun (WGS) entry which is preliminary data.</text>
</comment>
<accession>A0A1Y4SX39</accession>
<feature type="transmembrane region" description="Helical" evidence="1">
    <location>
        <begin position="25"/>
        <end position="44"/>
    </location>
</feature>
<keyword evidence="1" id="KW-1133">Transmembrane helix</keyword>
<reference evidence="2 3" key="1">
    <citation type="journal article" date="2018" name="BMC Genomics">
        <title>Whole genome sequencing and function prediction of 133 gut anaerobes isolated from chicken caecum in pure cultures.</title>
        <authorList>
            <person name="Medvecky M."/>
            <person name="Cejkova D."/>
            <person name="Polansky O."/>
            <person name="Karasova D."/>
            <person name="Kubasova T."/>
            <person name="Cizek A."/>
            <person name="Rychlik I."/>
        </authorList>
    </citation>
    <scope>NUCLEOTIDE SEQUENCE [LARGE SCALE GENOMIC DNA]</scope>
    <source>
        <strain evidence="2 3">An13</strain>
    </source>
</reference>
<protein>
    <submittedName>
        <fullName evidence="2">PrgI family protein</fullName>
    </submittedName>
</protein>
<sequence>MEIKVNKEIRNYTESIAFGLNLRQCFFSVLACIVAVAIYFLFIDHLGMEMTSWCCMLGAAPFAALGFINYQGMNAEQIFMTSIRSLILQYTNLIDQPYNLYYEIMKDYIDRKQKEGVKKNVKKLRKNKKTK</sequence>
<gene>
    <name evidence="2" type="ORF">B5E75_10575</name>
</gene>
<dbReference type="OrthoDB" id="2060747at2"/>
<organism evidence="2 3">
    <name type="scientific">Massilimicrobiota timonensis</name>
    <dbReference type="NCBI Taxonomy" id="1776392"/>
    <lineage>
        <taxon>Bacteria</taxon>
        <taxon>Bacillati</taxon>
        <taxon>Bacillota</taxon>
        <taxon>Erysipelotrichia</taxon>
        <taxon>Erysipelotrichales</taxon>
        <taxon>Erysipelotrichaceae</taxon>
        <taxon>Massilimicrobiota</taxon>
    </lineage>
</organism>
<evidence type="ECO:0000313" key="3">
    <source>
        <dbReference type="Proteomes" id="UP000195305"/>
    </source>
</evidence>
<feature type="transmembrane region" description="Helical" evidence="1">
    <location>
        <begin position="50"/>
        <end position="70"/>
    </location>
</feature>
<dbReference type="RefSeq" id="WP_087304903.1">
    <property type="nucleotide sequence ID" value="NZ_NFLJ01000032.1"/>
</dbReference>
<evidence type="ECO:0000313" key="2">
    <source>
        <dbReference type="EMBL" id="OUQ33343.1"/>
    </source>
</evidence>
<dbReference type="AlphaFoldDB" id="A0A1Y4SX39"/>
<dbReference type="Proteomes" id="UP000195305">
    <property type="component" value="Unassembled WGS sequence"/>
</dbReference>
<evidence type="ECO:0000256" key="1">
    <source>
        <dbReference type="SAM" id="Phobius"/>
    </source>
</evidence>
<keyword evidence="1" id="KW-0472">Membrane</keyword>
<dbReference type="InterPro" id="IPR024414">
    <property type="entry name" value="Uncharacterised_PrgI"/>
</dbReference>
<dbReference type="Pfam" id="PF12666">
    <property type="entry name" value="PrgI"/>
    <property type="match status" value="1"/>
</dbReference>
<dbReference type="EMBL" id="NFLJ01000032">
    <property type="protein sequence ID" value="OUQ33343.1"/>
    <property type="molecule type" value="Genomic_DNA"/>
</dbReference>